<dbReference type="PROSITE" id="PS51786">
    <property type="entry name" value="LON_PROTEOLYTIC"/>
    <property type="match status" value="1"/>
</dbReference>
<protein>
    <recommendedName>
        <fullName evidence="3">endopeptidase La</fullName>
        <ecNumber evidence="3">3.4.21.53</ecNumber>
    </recommendedName>
</protein>
<dbReference type="InterPro" id="IPR027065">
    <property type="entry name" value="Lon_Prtase"/>
</dbReference>
<dbReference type="InterPro" id="IPR008269">
    <property type="entry name" value="Lon_proteolytic"/>
</dbReference>
<evidence type="ECO:0000256" key="1">
    <source>
        <dbReference type="ARBA" id="ARBA00022801"/>
    </source>
</evidence>
<dbReference type="AlphaFoldDB" id="A0A5S9MCQ6"/>
<dbReference type="PRINTS" id="PR00830">
    <property type="entry name" value="ENDOLAPTASE"/>
</dbReference>
<dbReference type="PANTHER" id="PTHR10046">
    <property type="entry name" value="ATP DEPENDENT LON PROTEASE FAMILY MEMBER"/>
    <property type="match status" value="1"/>
</dbReference>
<dbReference type="GO" id="GO:0004252">
    <property type="term" value="F:serine-type endopeptidase activity"/>
    <property type="evidence" value="ECO:0007669"/>
    <property type="project" value="UniProtKB-UniRule"/>
</dbReference>
<dbReference type="Proteomes" id="UP000464658">
    <property type="component" value="Chromosome"/>
</dbReference>
<dbReference type="Pfam" id="PF05362">
    <property type="entry name" value="Lon_C"/>
    <property type="match status" value="1"/>
</dbReference>
<reference evidence="5 6" key="1">
    <citation type="submission" date="2019-12" db="EMBL/GenBank/DDBJ databases">
        <title>Full genome sequence of a Bacillus safensis strain isolated from commercially available natto in Indonesia.</title>
        <authorList>
            <person name="Yoshida M."/>
            <person name="Uomi M."/>
            <person name="Waturangi D."/>
            <person name="Ekaputri J.J."/>
            <person name="Setiamarga D.H.E."/>
        </authorList>
    </citation>
    <scope>NUCLEOTIDE SEQUENCE [LARGE SCALE GENOMIC DNA]</scope>
    <source>
        <strain evidence="5 6">IDN1</strain>
    </source>
</reference>
<dbReference type="InterPro" id="IPR014721">
    <property type="entry name" value="Ribsml_uS5_D2-typ_fold_subgr"/>
</dbReference>
<organism evidence="5 6">
    <name type="scientific">Bacillus safensis</name>
    <dbReference type="NCBI Taxonomy" id="561879"/>
    <lineage>
        <taxon>Bacteria</taxon>
        <taxon>Bacillati</taxon>
        <taxon>Bacillota</taxon>
        <taxon>Bacilli</taxon>
        <taxon>Bacillales</taxon>
        <taxon>Bacillaceae</taxon>
        <taxon>Bacillus</taxon>
    </lineage>
</organism>
<evidence type="ECO:0000256" key="3">
    <source>
        <dbReference type="PROSITE-ProRule" id="PRU01122"/>
    </source>
</evidence>
<dbReference type="SUPFAM" id="SSF54211">
    <property type="entry name" value="Ribosomal protein S5 domain 2-like"/>
    <property type="match status" value="1"/>
</dbReference>
<feature type="active site" evidence="3">
    <location>
        <position position="52"/>
    </location>
</feature>
<dbReference type="InterPro" id="IPR020568">
    <property type="entry name" value="Ribosomal_Su5_D2-typ_SF"/>
</dbReference>
<evidence type="ECO:0000256" key="2">
    <source>
        <dbReference type="ARBA" id="ARBA00022825"/>
    </source>
</evidence>
<comment type="similarity">
    <text evidence="3">Belongs to the peptidase S16 family.</text>
</comment>
<feature type="domain" description="Lon proteolytic" evidence="4">
    <location>
        <begin position="1"/>
        <end position="121"/>
    </location>
</feature>
<name>A0A5S9MCQ6_BACIA</name>
<dbReference type="GO" id="GO:0030163">
    <property type="term" value="P:protein catabolic process"/>
    <property type="evidence" value="ECO:0007669"/>
    <property type="project" value="InterPro"/>
</dbReference>
<dbReference type="GO" id="GO:0004176">
    <property type="term" value="F:ATP-dependent peptidase activity"/>
    <property type="evidence" value="ECO:0007669"/>
    <property type="project" value="UniProtKB-UniRule"/>
</dbReference>
<dbReference type="InterPro" id="IPR008268">
    <property type="entry name" value="Peptidase_S16_AS"/>
</dbReference>
<dbReference type="GO" id="GO:0005524">
    <property type="term" value="F:ATP binding"/>
    <property type="evidence" value="ECO:0007669"/>
    <property type="project" value="InterPro"/>
</dbReference>
<accession>A0A5S9MCQ6</accession>
<keyword evidence="1 3" id="KW-0378">Hydrolase</keyword>
<evidence type="ECO:0000313" key="5">
    <source>
        <dbReference type="EMBL" id="BBP91280.1"/>
    </source>
</evidence>
<dbReference type="EMBL" id="AP021906">
    <property type="protein sequence ID" value="BBP91280.1"/>
    <property type="molecule type" value="Genomic_DNA"/>
</dbReference>
<gene>
    <name evidence="5" type="ORF">BsIDN1_48980</name>
</gene>
<dbReference type="GO" id="GO:0006508">
    <property type="term" value="P:proteolysis"/>
    <property type="evidence" value="ECO:0007669"/>
    <property type="project" value="UniProtKB-KW"/>
</dbReference>
<comment type="catalytic activity">
    <reaction evidence="3">
        <text>Hydrolysis of proteins in presence of ATP.</text>
        <dbReference type="EC" id="3.4.21.53"/>
    </reaction>
</comment>
<dbReference type="Gene3D" id="3.30.230.10">
    <property type="match status" value="1"/>
</dbReference>
<feature type="active site" evidence="3">
    <location>
        <position position="95"/>
    </location>
</feature>
<keyword evidence="2 3" id="KW-0720">Serine protease</keyword>
<dbReference type="PROSITE" id="PS01046">
    <property type="entry name" value="LON_SER"/>
    <property type="match status" value="1"/>
</dbReference>
<evidence type="ECO:0000313" key="6">
    <source>
        <dbReference type="Proteomes" id="UP000464658"/>
    </source>
</evidence>
<evidence type="ECO:0000259" key="4">
    <source>
        <dbReference type="PROSITE" id="PS51786"/>
    </source>
</evidence>
<sequence>MAVSLNPLDEKKSMAKGSVENVLTVLRNLGIRTNEYDIHINFPGGAPIDGPSAGIAMAAAIFSAIHQIPIDHLTAMTGEIGLQGQVKPIGGVIPKIKAAKQAGATTVIIPYDNQQSILKRD</sequence>
<keyword evidence="3" id="KW-0645">Protease</keyword>
<dbReference type="EC" id="3.4.21.53" evidence="3"/>
<proteinExistence type="inferred from homology"/>